<feature type="region of interest" description="Disordered" evidence="1">
    <location>
        <begin position="1240"/>
        <end position="1264"/>
    </location>
</feature>
<dbReference type="InterPro" id="IPR052575">
    <property type="entry name" value="SSU_processome_comp_20"/>
</dbReference>
<evidence type="ECO:0000259" key="3">
    <source>
        <dbReference type="Pfam" id="PF20416"/>
    </source>
</evidence>
<dbReference type="Pfam" id="PF07539">
    <property type="entry name" value="UTP20_N"/>
    <property type="match status" value="1"/>
</dbReference>
<dbReference type="InterPro" id="IPR057525">
    <property type="entry name" value="UTP20_C"/>
</dbReference>
<evidence type="ECO:0000313" key="6">
    <source>
        <dbReference type="Proteomes" id="UP001217089"/>
    </source>
</evidence>
<dbReference type="PANTHER" id="PTHR17695">
    <property type="entry name" value="SMALL SUBUNIT PROCESSOME COMPONENT 20 HOMOLOG"/>
    <property type="match status" value="1"/>
</dbReference>
<dbReference type="InterPro" id="IPR011989">
    <property type="entry name" value="ARM-like"/>
</dbReference>
<feature type="compositionally biased region" description="Basic and acidic residues" evidence="1">
    <location>
        <begin position="395"/>
        <end position="431"/>
    </location>
</feature>
<evidence type="ECO:0000259" key="2">
    <source>
        <dbReference type="Pfam" id="PF07539"/>
    </source>
</evidence>
<dbReference type="InterPro" id="IPR011430">
    <property type="entry name" value="UTP20_N"/>
</dbReference>
<feature type="domain" description="U3 small nucleolar RNA-associated protein 20 N-terminal" evidence="2">
    <location>
        <begin position="454"/>
        <end position="1077"/>
    </location>
</feature>
<dbReference type="EMBL" id="JARBDR010000337">
    <property type="protein sequence ID" value="KAJ8315409.1"/>
    <property type="molecule type" value="Genomic_DNA"/>
</dbReference>
<accession>A0ABQ9FDM9</accession>
<comment type="caution">
    <text evidence="5">The sequence shown here is derived from an EMBL/GenBank/DDBJ whole genome shotgun (WGS) entry which is preliminary data.</text>
</comment>
<evidence type="ECO:0000259" key="4">
    <source>
        <dbReference type="Pfam" id="PF23099"/>
    </source>
</evidence>
<name>A0ABQ9FDM9_TEGGR</name>
<dbReference type="InterPro" id="IPR046523">
    <property type="entry name" value="UTP20_dom"/>
</dbReference>
<feature type="region of interest" description="Disordered" evidence="1">
    <location>
        <begin position="2101"/>
        <end position="2124"/>
    </location>
</feature>
<dbReference type="Pfam" id="PF20416">
    <property type="entry name" value="UTP20"/>
    <property type="match status" value="1"/>
</dbReference>
<feature type="compositionally biased region" description="Basic and acidic residues" evidence="1">
    <location>
        <begin position="1577"/>
        <end position="1594"/>
    </location>
</feature>
<feature type="domain" description="U3 small nucleolar RNA-associated protein 20 C-terminal" evidence="4">
    <location>
        <begin position="1920"/>
        <end position="2274"/>
    </location>
</feature>
<dbReference type="InterPro" id="IPR016024">
    <property type="entry name" value="ARM-type_fold"/>
</dbReference>
<feature type="compositionally biased region" description="Basic and acidic residues" evidence="1">
    <location>
        <begin position="2101"/>
        <end position="2110"/>
    </location>
</feature>
<organism evidence="5 6">
    <name type="scientific">Tegillarca granosa</name>
    <name type="common">Malaysian cockle</name>
    <name type="synonym">Anadara granosa</name>
    <dbReference type="NCBI Taxonomy" id="220873"/>
    <lineage>
        <taxon>Eukaryota</taxon>
        <taxon>Metazoa</taxon>
        <taxon>Spiralia</taxon>
        <taxon>Lophotrochozoa</taxon>
        <taxon>Mollusca</taxon>
        <taxon>Bivalvia</taxon>
        <taxon>Autobranchia</taxon>
        <taxon>Pteriomorphia</taxon>
        <taxon>Arcoida</taxon>
        <taxon>Arcoidea</taxon>
        <taxon>Arcidae</taxon>
        <taxon>Tegillarca</taxon>
    </lineage>
</organism>
<dbReference type="Pfam" id="PF23099">
    <property type="entry name" value="UTP20_C"/>
    <property type="match status" value="1"/>
</dbReference>
<dbReference type="SUPFAM" id="SSF48371">
    <property type="entry name" value="ARM repeat"/>
    <property type="match status" value="2"/>
</dbReference>
<evidence type="ECO:0008006" key="7">
    <source>
        <dbReference type="Google" id="ProtNLM"/>
    </source>
</evidence>
<dbReference type="Gene3D" id="1.25.10.10">
    <property type="entry name" value="Leucine-rich Repeat Variant"/>
    <property type="match status" value="2"/>
</dbReference>
<feature type="compositionally biased region" description="Basic residues" evidence="1">
    <location>
        <begin position="439"/>
        <end position="452"/>
    </location>
</feature>
<reference evidence="5 6" key="1">
    <citation type="submission" date="2022-12" db="EMBL/GenBank/DDBJ databases">
        <title>Chromosome-level genome of Tegillarca granosa.</title>
        <authorList>
            <person name="Kim J."/>
        </authorList>
    </citation>
    <scope>NUCLEOTIDE SEQUENCE [LARGE SCALE GENOMIC DNA]</scope>
    <source>
        <strain evidence="5">Teg-2019</strain>
        <tissue evidence="5">Adductor muscle</tissue>
    </source>
</reference>
<protein>
    <recommendedName>
        <fullName evidence="7">Small subunit processome component 20 homolog</fullName>
    </recommendedName>
</protein>
<feature type="region of interest" description="Disordered" evidence="1">
    <location>
        <begin position="358"/>
        <end position="452"/>
    </location>
</feature>
<evidence type="ECO:0000313" key="5">
    <source>
        <dbReference type="EMBL" id="KAJ8315409.1"/>
    </source>
</evidence>
<dbReference type="PANTHER" id="PTHR17695:SF11">
    <property type="entry name" value="SMALL SUBUNIT PROCESSOME COMPONENT 20 HOMOLOG"/>
    <property type="match status" value="1"/>
</dbReference>
<proteinExistence type="predicted"/>
<evidence type="ECO:0000256" key="1">
    <source>
        <dbReference type="SAM" id="MobiDB-lite"/>
    </source>
</evidence>
<dbReference type="Proteomes" id="UP001217089">
    <property type="component" value="Unassembled WGS sequence"/>
</dbReference>
<feature type="compositionally biased region" description="Acidic residues" evidence="1">
    <location>
        <begin position="359"/>
        <end position="379"/>
    </location>
</feature>
<feature type="domain" description="U3 small nucleolar RNA-associated protein 20" evidence="3">
    <location>
        <begin position="1350"/>
        <end position="1567"/>
    </location>
</feature>
<feature type="compositionally biased region" description="Basic and acidic residues" evidence="1">
    <location>
        <begin position="1249"/>
        <end position="1263"/>
    </location>
</feature>
<feature type="compositionally biased region" description="Acidic residues" evidence="1">
    <location>
        <begin position="2111"/>
        <end position="2122"/>
    </location>
</feature>
<gene>
    <name evidence="5" type="ORF">KUTeg_007559</name>
</gene>
<sequence>MVLPNRCHPYLYLKRPLSNVKKVYKHCESLYTELISQILSNSTDTLIDKHLFLLHQLTFTCILLQTDEEIDTFITFDMIKQILLQHSSNVYSLRAADLYLTRSTLDGSTDTLKEENLLEIFPVLQENLLSCHSEIRFLTLRILSQFNVKMPAVDEEDDLERTSVFSKCLEAEKVPLTVQDYRQRLLYLQKLEFDIVQNSVPVGPYSQVVVRYLIGNLHVNFKLLWEPIRDLIASHAKGLDRHVFWQIYYSQLQQSAKQTEAELKADLKDTREETLMDIDNELFSIFHQQYQNGQCQNTTPDYRKYRFQLWKAMQLFPEKVEPKSKDVCPLLFSFLQNEYYKTDLNAAPKQNILKQVMESEAETEATEDSSNEEEEELEMPEVRTTRSMANKRSLRKEEMTDNSVKKPKEEEGKKIVTKEKEDNDKENRNDNVIKSPTTRSRKMRKQGSKKLRRATTSDLIVHLELFAKFKNPKSLYMEADLRNLYEELLTHRDTDVQKIAFKCLMTYKYPYLTPYRENFEKLLDDKTFRNEIVLFSIDNENSIVATDHRSQLLPILMRVLYGKILQKTGNDNAGKTNAYARRSIIFRFLNGCTRQELCSFMEMVFAPLKYLITDNPYSMVIEVMNSLNLAEVFPLRRMSGALNTVDMIVKKLGHLLEDYLPNLFKIILGLLATIATCLERRKEITQTAINNLKNLRSLAINRLIQFFENFDTYDFTPFDVDAVFKVAVWPQIKKLPFEGIYHPTALLKLLHTWTKQNRLFVLLGKYEDDSKGDNPLTYIFQLLNAKDVDPSVNSVIIEIVENLLTPRESEEHVPASLSINNSLVDISDNSIEAYQSIGVTLLMPHVPSILQHLETFVTSLKAHLNKKHGKCKELTILSRISEFVTDKAQCTTLISLLLPFLQKGVPRTQVIEQDILTSIYNLMKIVEDRCQFYRDICHLFATLELRQSRTLLCNILNVIKVKKESIQDVCQLVTEMNSWNPKHMDEPDYMKRLDAYKKINETVKSMEDLDLDFLLPVIHNACFFIRSINDMSIRDYSTHCLTTIIKQFEVVSFNQDVYRELISQCLLSEVKAGIRNKDETVRHEFITLLSTLVEVFPDQASFSDLVGLKDKDPEADFFENMKHIQIHRRGRALRKLIKYLDKQSVKQETMMSYFLPLTSSFINDETYSKQHDLQDAAIETLGYLCRRLPWNQYLHQLKHYLYLLPKRLQSQKLIVRVIVAVLDGFHFDLSQSQYRVTLTPVPKDQTPSQEKDDATNAENKIDEAVTDEDIVNPEETEASESVIEDIQDTPINDTDNDTDQMTVGYVKCPANLATKIHTVIVKSILPQLHKALTQKAKSEGEHKLAKSTYAEDTEILRVPMALAMVKLIQNLPEGSLRHSLPGILLKVCNFLKSRAKDIRDIARDTLVKILMSLGPSYFPYILTEMRGTLQRGYQLHVLSYTVYILLKNMSSIIKPGDLDVCQSKLQEIFNEELFGNVAEEKEVEGITVKVFEAKTVKSYDSYQILSQYIGKKSLISLITPLKQILDSTRSHQVAKKVQEVMKKITAGLIDNANIDIETLLVFIHGLISETLPVISETKGEKGKSNEKDEKRKPESCLLLPATPKRGGEKPKANKKTNIHILVEFGLQLLHMSLKKSRINQNDKKHLMMLDPFIEGLAECLYSKHVRINSLSLRCLSWLLKFPLPSLKTHIEKLANGMFILLRNYASAGAAKGDNLDLVTTAFKTVTVLVRDITYHTIDNSQLQVLLTFCEEDLHDYKRQSTAFTLLKAILSRKLNIPEIHQLMTKVEGLSITADSPHVRRECRQVTLQYLLEYALGKKLVKHLEFYVTQLSYEMEMGRESALEMLATVFSSFPQSVLMKHAGFFFIPMSAALVNDDSAKCRKLTALAIKSLLEKIDHNTRNSLFSIAVKWFKDEKLRHQTLASQLCGLFVEVESGKFEHHLSEILPLIEQQLEPGKFESIHNQSFEQDVDHLLYNTLNTLRKILQECNILRSSKWTENMNVIWEHIEKHLLHPHVWVRLVSAQLYGLLFMAWKPEDVIGSHDVQKQEYLQVGSYKKIETLAVLFCSQLQSQYLNEDLAGQVVKNMIFITKVAKCYHTSSKLENERKTENDREMEEGNEESSDGQDWRRLSLPWLSRKMIREANHEAISTPKQTIKRSSIFKWMAAVSLDLGADILPTILHILLPCLQREISDQTNTQDSTLKNLAQEVVEILKRIVGVKVFTKVYNEVQKSRAVRKGDRKRQRALEAVSNPDIAARRKIKKNLAKQEAKKRKLETFRTSKKIKKQKLQSLAVVDS</sequence>
<feature type="region of interest" description="Disordered" evidence="1">
    <location>
        <begin position="1577"/>
        <end position="1612"/>
    </location>
</feature>
<keyword evidence="6" id="KW-1185">Reference proteome</keyword>